<keyword evidence="2" id="KW-1185">Reference proteome</keyword>
<dbReference type="STRING" id="4795.A0A225UD93"/>
<dbReference type="GO" id="GO:0004674">
    <property type="term" value="F:protein serine/threonine kinase activity"/>
    <property type="evidence" value="ECO:0007669"/>
    <property type="project" value="UniProtKB-KW"/>
</dbReference>
<sequence length="78" mass="8834">TMKGDCFAFGMCTVQAVTCKFPWGKKCVDLVVSYKVRRGELPQKPKAFTPLQWKFVTHAHSIHVNDSPASQLLLKLLR</sequence>
<dbReference type="Proteomes" id="UP000198211">
    <property type="component" value="Unassembled WGS sequence"/>
</dbReference>
<dbReference type="AlphaFoldDB" id="A0A225UD93"/>
<evidence type="ECO:0000313" key="2">
    <source>
        <dbReference type="Proteomes" id="UP000198211"/>
    </source>
</evidence>
<dbReference type="EMBL" id="NBNE01021455">
    <property type="protein sequence ID" value="OWY90953.1"/>
    <property type="molecule type" value="Genomic_DNA"/>
</dbReference>
<gene>
    <name evidence="1" type="ORF">PHMEG_00040676</name>
</gene>
<proteinExistence type="predicted"/>
<keyword evidence="1" id="KW-0723">Serine/threonine-protein kinase</keyword>
<reference evidence="2" key="1">
    <citation type="submission" date="2017-03" db="EMBL/GenBank/DDBJ databases">
        <title>Phytopthora megakarya and P. palmivora, two closely related causual agents of cacao black pod achieved similar genome size and gene model numbers by different mechanisms.</title>
        <authorList>
            <person name="Ali S."/>
            <person name="Shao J."/>
            <person name="Larry D.J."/>
            <person name="Kronmiller B."/>
            <person name="Shen D."/>
            <person name="Strem M.D."/>
            <person name="Melnick R.L."/>
            <person name="Guiltinan M.J."/>
            <person name="Tyler B.M."/>
            <person name="Meinhardt L.W."/>
            <person name="Bailey B.A."/>
        </authorList>
    </citation>
    <scope>NUCLEOTIDE SEQUENCE [LARGE SCALE GENOMIC DNA]</scope>
    <source>
        <strain evidence="2">zdho120</strain>
    </source>
</reference>
<dbReference type="OrthoDB" id="4062651at2759"/>
<protein>
    <submittedName>
        <fullName evidence="1">Serine/threonine protein kinase</fullName>
    </submittedName>
</protein>
<accession>A0A225UD93</accession>
<name>A0A225UD93_9STRA</name>
<organism evidence="1 2">
    <name type="scientific">Phytophthora megakarya</name>
    <dbReference type="NCBI Taxonomy" id="4795"/>
    <lineage>
        <taxon>Eukaryota</taxon>
        <taxon>Sar</taxon>
        <taxon>Stramenopiles</taxon>
        <taxon>Oomycota</taxon>
        <taxon>Peronosporomycetes</taxon>
        <taxon>Peronosporales</taxon>
        <taxon>Peronosporaceae</taxon>
        <taxon>Phytophthora</taxon>
    </lineage>
</organism>
<keyword evidence="1" id="KW-0808">Transferase</keyword>
<feature type="non-terminal residue" evidence="1">
    <location>
        <position position="1"/>
    </location>
</feature>
<evidence type="ECO:0000313" key="1">
    <source>
        <dbReference type="EMBL" id="OWY90953.1"/>
    </source>
</evidence>
<comment type="caution">
    <text evidence="1">The sequence shown here is derived from an EMBL/GenBank/DDBJ whole genome shotgun (WGS) entry which is preliminary data.</text>
</comment>
<keyword evidence="1" id="KW-0418">Kinase</keyword>